<name>A0A2I1FNW7_9GLOM</name>
<accession>A0A2I1FNW7</accession>
<dbReference type="AlphaFoldDB" id="A0A2I1FNW7"/>
<organism evidence="1 2">
    <name type="scientific">Rhizophagus irregularis</name>
    <dbReference type="NCBI Taxonomy" id="588596"/>
    <lineage>
        <taxon>Eukaryota</taxon>
        <taxon>Fungi</taxon>
        <taxon>Fungi incertae sedis</taxon>
        <taxon>Mucoromycota</taxon>
        <taxon>Glomeromycotina</taxon>
        <taxon>Glomeromycetes</taxon>
        <taxon>Glomerales</taxon>
        <taxon>Glomeraceae</taxon>
        <taxon>Rhizophagus</taxon>
    </lineage>
</organism>
<reference evidence="1 2" key="1">
    <citation type="submission" date="2016-04" db="EMBL/GenBank/DDBJ databases">
        <title>Genome analyses suggest a sexual origin of heterokaryosis in a supposedly ancient asexual fungus.</title>
        <authorList>
            <person name="Ropars J."/>
            <person name="Sedzielewska K."/>
            <person name="Noel J."/>
            <person name="Charron P."/>
            <person name="Farinelli L."/>
            <person name="Marton T."/>
            <person name="Kruger M."/>
            <person name="Pelin A."/>
            <person name="Brachmann A."/>
            <person name="Corradi N."/>
        </authorList>
    </citation>
    <scope>NUCLEOTIDE SEQUENCE [LARGE SCALE GENOMIC DNA]</scope>
    <source>
        <strain evidence="1 2">A5</strain>
    </source>
</reference>
<dbReference type="EMBL" id="LLXJ01003552">
    <property type="protein sequence ID" value="PKB96905.1"/>
    <property type="molecule type" value="Genomic_DNA"/>
</dbReference>
<evidence type="ECO:0000313" key="1">
    <source>
        <dbReference type="EMBL" id="PKB96905.1"/>
    </source>
</evidence>
<sequence length="68" mass="7704">MTLWDSLSCRTMPSGFFYFFCRSVFGILLSGSSVLFSTSDSGSILFLTQDSRSRFFQLFDPKVLALQL</sequence>
<gene>
    <name evidence="1" type="ORF">RhiirA5_434056</name>
</gene>
<proteinExistence type="predicted"/>
<dbReference type="Proteomes" id="UP000232722">
    <property type="component" value="Unassembled WGS sequence"/>
</dbReference>
<evidence type="ECO:0000313" key="2">
    <source>
        <dbReference type="Proteomes" id="UP000232722"/>
    </source>
</evidence>
<protein>
    <submittedName>
        <fullName evidence="1">Uncharacterized protein</fullName>
    </submittedName>
</protein>
<reference evidence="1 2" key="2">
    <citation type="submission" date="2017-09" db="EMBL/GenBank/DDBJ databases">
        <title>Extensive intraspecific genome diversity in a model arbuscular mycorrhizal fungus.</title>
        <authorList>
            <person name="Chen E.C."/>
            <person name="Morin E."/>
            <person name="Beaudet D."/>
            <person name="Noel J."/>
            <person name="Ndikumana S."/>
            <person name="Charron P."/>
            <person name="St-Onge C."/>
            <person name="Giorgi J."/>
            <person name="Grigoriev I.V."/>
            <person name="Roux C."/>
            <person name="Martin F.M."/>
            <person name="Corradi N."/>
        </authorList>
    </citation>
    <scope>NUCLEOTIDE SEQUENCE [LARGE SCALE GENOMIC DNA]</scope>
    <source>
        <strain evidence="1 2">A5</strain>
    </source>
</reference>
<comment type="caution">
    <text evidence="1">The sequence shown here is derived from an EMBL/GenBank/DDBJ whole genome shotgun (WGS) entry which is preliminary data.</text>
</comment>